<evidence type="ECO:0000256" key="1">
    <source>
        <dbReference type="SAM" id="MobiDB-lite"/>
    </source>
</evidence>
<dbReference type="Pfam" id="PF19516">
    <property type="entry name" value="DUF6049"/>
    <property type="match status" value="1"/>
</dbReference>
<name>A0A919V258_9ACTN</name>
<organism evidence="4 5">
    <name type="scientific">Sphaerisporangium rufum</name>
    <dbReference type="NCBI Taxonomy" id="1381558"/>
    <lineage>
        <taxon>Bacteria</taxon>
        <taxon>Bacillati</taxon>
        <taxon>Actinomycetota</taxon>
        <taxon>Actinomycetes</taxon>
        <taxon>Streptosporangiales</taxon>
        <taxon>Streptosporangiaceae</taxon>
        <taxon>Sphaerisporangium</taxon>
    </lineage>
</organism>
<dbReference type="Proteomes" id="UP000655287">
    <property type="component" value="Unassembled WGS sequence"/>
</dbReference>
<proteinExistence type="predicted"/>
<keyword evidence="2" id="KW-0472">Membrane</keyword>
<comment type="caution">
    <text evidence="4">The sequence shown here is derived from an EMBL/GenBank/DDBJ whole genome shotgun (WGS) entry which is preliminary data.</text>
</comment>
<dbReference type="PROSITE" id="PS51257">
    <property type="entry name" value="PROKAR_LIPOPROTEIN"/>
    <property type="match status" value="1"/>
</dbReference>
<reference evidence="4" key="1">
    <citation type="submission" date="2021-01" db="EMBL/GenBank/DDBJ databases">
        <title>Whole genome shotgun sequence of Sphaerisporangium rufum NBRC 109079.</title>
        <authorList>
            <person name="Komaki H."/>
            <person name="Tamura T."/>
        </authorList>
    </citation>
    <scope>NUCLEOTIDE SEQUENCE</scope>
    <source>
        <strain evidence="4">NBRC 109079</strain>
    </source>
</reference>
<sequence length="734" mass="76835">MTRGAALVSVLAAACATAAAALCGAPAADARSAAGAPATAQAVSAPVPGQAARRQVAQISIDSVSPQAPRDPDQPIKISGTVTNTGSAPLSWISIRLRFSRSAFTDRAQMQAFADGGQVLDQTKQSRPLSQLPAAGKAAFEFTTSPAELGITGFRFGVYPLTVELVDTAARQLAAQRTFLPYAQRGVAVSRTRVSFALPLIDQPHRGADLPGQAGGSADEVFLDEGLREAVAAGGRLDDLLKIAEAPGKGVTWFVDPALLDEASAMAQGYRLRSKDGTTARPGDRQVAEWLRRMREALADRTVAATPYADPDVAAAAHNGLEAATRTALDKGATVASALLGREIGTTVGWPAGGVVDHDGLDALAMGGVRTVLLAATALPPQPPVTFTPNAAATLETVRHEVKVLLADPLLGQLFGGATAPDTPALAAQRFLAETAMISAEPGGGPRGVVVAPARRWSPDPAYVTALLKSAGSAPWLRPAGLGSIKAADEVPRGPLTYTDKDRQAELDRSYLTKVRRLGLRAEVTATVTDDHRQIFDTALLNLASSAWRGRIKEAGPLFDQVDAAVTERTEKVSVNTVTQRTLAGDNGVVPISIRNDLAGQDVELGVRITSGNERVLEIGRYESQVKISPGKTKPIDIPMIAHRAGSSTTVKVQLTTADGLIRYGKPVSVTVRVTGYTAITLWIVGAGLTVMLAAVVLRVLRRHARRPAKGRRAAPPEPVATVPEPARNREGPS</sequence>
<feature type="signal peptide" evidence="3">
    <location>
        <begin position="1"/>
        <end position="20"/>
    </location>
</feature>
<feature type="region of interest" description="Disordered" evidence="1">
    <location>
        <begin position="707"/>
        <end position="734"/>
    </location>
</feature>
<evidence type="ECO:0000256" key="3">
    <source>
        <dbReference type="SAM" id="SignalP"/>
    </source>
</evidence>
<feature type="chain" id="PRO_5038929892" description="Glycoprotein" evidence="3">
    <location>
        <begin position="21"/>
        <end position="734"/>
    </location>
</feature>
<feature type="transmembrane region" description="Helical" evidence="2">
    <location>
        <begin position="680"/>
        <end position="701"/>
    </location>
</feature>
<dbReference type="InterPro" id="IPR046112">
    <property type="entry name" value="DUF6049"/>
</dbReference>
<keyword evidence="3" id="KW-0732">Signal</keyword>
<evidence type="ECO:0000313" key="5">
    <source>
        <dbReference type="Proteomes" id="UP000655287"/>
    </source>
</evidence>
<gene>
    <name evidence="4" type="ORF">Sru01_54110</name>
</gene>
<accession>A0A919V258</accession>
<evidence type="ECO:0000256" key="2">
    <source>
        <dbReference type="SAM" id="Phobius"/>
    </source>
</evidence>
<dbReference type="RefSeq" id="WP_203991157.1">
    <property type="nucleotide sequence ID" value="NZ_BOOU01000073.1"/>
</dbReference>
<protein>
    <recommendedName>
        <fullName evidence="6">Glycoprotein</fullName>
    </recommendedName>
</protein>
<keyword evidence="2" id="KW-0812">Transmembrane</keyword>
<evidence type="ECO:0008006" key="6">
    <source>
        <dbReference type="Google" id="ProtNLM"/>
    </source>
</evidence>
<evidence type="ECO:0000313" key="4">
    <source>
        <dbReference type="EMBL" id="GII80429.1"/>
    </source>
</evidence>
<dbReference type="AlphaFoldDB" id="A0A919V258"/>
<keyword evidence="5" id="KW-1185">Reference proteome</keyword>
<keyword evidence="2" id="KW-1133">Transmembrane helix</keyword>
<dbReference type="EMBL" id="BOOU01000073">
    <property type="protein sequence ID" value="GII80429.1"/>
    <property type="molecule type" value="Genomic_DNA"/>
</dbReference>